<reference evidence="2 3" key="1">
    <citation type="submission" date="2021-03" db="EMBL/GenBank/DDBJ databases">
        <title>Enterococcal diversity collection.</title>
        <authorList>
            <person name="Gilmore M.S."/>
            <person name="Schwartzman J."/>
            <person name="Van Tyne D."/>
            <person name="Martin M."/>
            <person name="Earl A.M."/>
            <person name="Manson A.L."/>
            <person name="Straub T."/>
            <person name="Salamzade R."/>
            <person name="Saavedra J."/>
            <person name="Lebreton F."/>
            <person name="Prichula J."/>
            <person name="Schaufler K."/>
            <person name="Gaca A."/>
            <person name="Sgardioli B."/>
            <person name="Wagenaar J."/>
            <person name="Strong T."/>
        </authorList>
    </citation>
    <scope>NUCLEOTIDE SEQUENCE [LARGE SCALE GENOMIC DNA]</scope>
    <source>
        <strain evidence="2 3">DIV0869a</strain>
    </source>
</reference>
<dbReference type="Proteomes" id="UP000664632">
    <property type="component" value="Unassembled WGS sequence"/>
</dbReference>
<gene>
    <name evidence="2" type="ORF">JZO69_08610</name>
</gene>
<sequence length="173" mass="19570">MVIYLRKALSNDLPKIMEIILSARQLLHDHNIPQWQNGDGPTEQQLKQDIILQRCYVLIVDQDIAGLGILSTDKEAPYEQIINGHWQKGSGDYATIHRVALDSIFQGKGLALLLMNFLITTARLDNHLDIRIDTHPENMAMQRLIKKAGFSYQGEVLLPVANGERLAYQLILS</sequence>
<dbReference type="EMBL" id="JAFLWD010000019">
    <property type="protein sequence ID" value="MBO0440418.1"/>
    <property type="molecule type" value="Genomic_DNA"/>
</dbReference>
<accession>A0ABS3GYS2</accession>
<proteinExistence type="predicted"/>
<keyword evidence="3" id="KW-1185">Reference proteome</keyword>
<evidence type="ECO:0000313" key="2">
    <source>
        <dbReference type="EMBL" id="MBO0440418.1"/>
    </source>
</evidence>
<feature type="domain" description="N-acetyltransferase" evidence="1">
    <location>
        <begin position="3"/>
        <end position="173"/>
    </location>
</feature>
<dbReference type="PROSITE" id="PS51186">
    <property type="entry name" value="GNAT"/>
    <property type="match status" value="1"/>
</dbReference>
<dbReference type="InterPro" id="IPR000182">
    <property type="entry name" value="GNAT_dom"/>
</dbReference>
<dbReference type="InterPro" id="IPR016181">
    <property type="entry name" value="Acyl_CoA_acyltransferase"/>
</dbReference>
<dbReference type="CDD" id="cd04301">
    <property type="entry name" value="NAT_SF"/>
    <property type="match status" value="1"/>
</dbReference>
<evidence type="ECO:0000259" key="1">
    <source>
        <dbReference type="PROSITE" id="PS51186"/>
    </source>
</evidence>
<dbReference type="RefSeq" id="WP_207112476.1">
    <property type="nucleotide sequence ID" value="NZ_JAFLWD010000019.1"/>
</dbReference>
<comment type="caution">
    <text evidence="2">The sequence shown here is derived from an EMBL/GenBank/DDBJ whole genome shotgun (WGS) entry which is preliminary data.</text>
</comment>
<dbReference type="Gene3D" id="3.40.630.30">
    <property type="match status" value="1"/>
</dbReference>
<dbReference type="SUPFAM" id="SSF55729">
    <property type="entry name" value="Acyl-CoA N-acyltransferases (Nat)"/>
    <property type="match status" value="1"/>
</dbReference>
<name>A0ABS3GYS2_9ENTE</name>
<dbReference type="Pfam" id="PF00583">
    <property type="entry name" value="Acetyltransf_1"/>
    <property type="match status" value="1"/>
</dbReference>
<evidence type="ECO:0000313" key="3">
    <source>
        <dbReference type="Proteomes" id="UP000664632"/>
    </source>
</evidence>
<organism evidence="2 3">
    <name type="scientific">Candidatus Enterococcus ikei</name>
    <dbReference type="NCBI Taxonomy" id="2815326"/>
    <lineage>
        <taxon>Bacteria</taxon>
        <taxon>Bacillati</taxon>
        <taxon>Bacillota</taxon>
        <taxon>Bacilli</taxon>
        <taxon>Lactobacillales</taxon>
        <taxon>Enterococcaceae</taxon>
        <taxon>Enterococcus</taxon>
    </lineage>
</organism>
<protein>
    <submittedName>
        <fullName evidence="2">GNAT family N-acetyltransferase</fullName>
    </submittedName>
</protein>